<organism evidence="1 2">
    <name type="scientific">Actinopolymorpha pittospori</name>
    <dbReference type="NCBI Taxonomy" id="648752"/>
    <lineage>
        <taxon>Bacteria</taxon>
        <taxon>Bacillati</taxon>
        <taxon>Actinomycetota</taxon>
        <taxon>Actinomycetes</taxon>
        <taxon>Propionibacteriales</taxon>
        <taxon>Actinopolymorphaceae</taxon>
        <taxon>Actinopolymorpha</taxon>
    </lineage>
</organism>
<accession>A0A927RAQ5</accession>
<evidence type="ECO:0000313" key="2">
    <source>
        <dbReference type="Proteomes" id="UP000638648"/>
    </source>
</evidence>
<comment type="caution">
    <text evidence="1">The sequence shown here is derived from an EMBL/GenBank/DDBJ whole genome shotgun (WGS) entry which is preliminary data.</text>
</comment>
<dbReference type="Proteomes" id="UP000638648">
    <property type="component" value="Unassembled WGS sequence"/>
</dbReference>
<proteinExistence type="predicted"/>
<gene>
    <name evidence="1" type="ORF">HEB94_002143</name>
</gene>
<dbReference type="RefSeq" id="WP_192749658.1">
    <property type="nucleotide sequence ID" value="NZ_BAABJL010000001.1"/>
</dbReference>
<sequence length="50" mass="5659">MIGRLEDRPERGVCRRVRPSFKGGGTVDRIDAQLVEQLTRVAVVGEYRCL</sequence>
<dbReference type="EMBL" id="JADBEM010000001">
    <property type="protein sequence ID" value="MBE1605295.1"/>
    <property type="molecule type" value="Genomic_DNA"/>
</dbReference>
<evidence type="ECO:0000313" key="1">
    <source>
        <dbReference type="EMBL" id="MBE1605295.1"/>
    </source>
</evidence>
<reference evidence="1" key="1">
    <citation type="submission" date="2020-10" db="EMBL/GenBank/DDBJ databases">
        <title>Sequencing the genomes of 1000 actinobacteria strains.</title>
        <authorList>
            <person name="Klenk H.-P."/>
        </authorList>
    </citation>
    <scope>NUCLEOTIDE SEQUENCE</scope>
    <source>
        <strain evidence="1">DSM 45354</strain>
    </source>
</reference>
<name>A0A927RAQ5_9ACTN</name>
<dbReference type="AlphaFoldDB" id="A0A927RAQ5"/>
<protein>
    <submittedName>
        <fullName evidence="1">Uncharacterized protein</fullName>
    </submittedName>
</protein>
<keyword evidence="2" id="KW-1185">Reference proteome</keyword>